<keyword evidence="11" id="KW-1185">Reference proteome</keyword>
<dbReference type="InterPro" id="IPR050929">
    <property type="entry name" value="PFKA"/>
</dbReference>
<feature type="domain" description="Phosphofructokinase" evidence="9">
    <location>
        <begin position="7"/>
        <end position="320"/>
    </location>
</feature>
<evidence type="ECO:0000256" key="5">
    <source>
        <dbReference type="ARBA" id="ARBA00022777"/>
    </source>
</evidence>
<comment type="similarity">
    <text evidence="8">Belongs to the phosphofructokinase type A (PFKA) family. PPi-dependent PFK group II subfamily. Clade 'B2' sub-subfamily.</text>
</comment>
<dbReference type="GO" id="GO:0006002">
    <property type="term" value="P:fructose 6-phosphate metabolic process"/>
    <property type="evidence" value="ECO:0007669"/>
    <property type="project" value="InterPro"/>
</dbReference>
<dbReference type="Pfam" id="PF00365">
    <property type="entry name" value="PFK"/>
    <property type="match status" value="1"/>
</dbReference>
<name>A0A848G0N8_9RHOO</name>
<dbReference type="GO" id="GO:0005737">
    <property type="term" value="C:cytoplasm"/>
    <property type="evidence" value="ECO:0007669"/>
    <property type="project" value="UniProtKB-SubCell"/>
</dbReference>
<evidence type="ECO:0000259" key="9">
    <source>
        <dbReference type="Pfam" id="PF00365"/>
    </source>
</evidence>
<feature type="binding site" evidence="8">
    <location>
        <position position="246"/>
    </location>
    <ligand>
        <name>substrate</name>
    </ligand>
</feature>
<dbReference type="RefSeq" id="WP_169144236.1">
    <property type="nucleotide sequence ID" value="NZ_JABBGA010000001.1"/>
</dbReference>
<protein>
    <recommendedName>
        <fullName evidence="8">Pyrophosphate--fructose 6-phosphate 1-phosphotransferase</fullName>
        <ecNumber evidence="8">2.7.1.90</ecNumber>
    </recommendedName>
    <alternativeName>
        <fullName evidence="8">6-phosphofructokinase, pyrophosphate dependent</fullName>
    </alternativeName>
    <alternativeName>
        <fullName evidence="8">PPi-dependent phosphofructokinase</fullName>
        <shortName evidence="8">PPi-PFK</shortName>
    </alternativeName>
    <alternativeName>
        <fullName evidence="8">Pyrophosphate-dependent 6-phosphofructose-1-kinase</fullName>
    </alternativeName>
</protein>
<comment type="cofactor">
    <cofactor evidence="1 8">
        <name>Mg(2+)</name>
        <dbReference type="ChEBI" id="CHEBI:18420"/>
    </cofactor>
</comment>
<dbReference type="GO" id="GO:0003872">
    <property type="term" value="F:6-phosphofructokinase activity"/>
    <property type="evidence" value="ECO:0007669"/>
    <property type="project" value="UniProtKB-UniRule"/>
</dbReference>
<dbReference type="AlphaFoldDB" id="A0A848G0N8"/>
<evidence type="ECO:0000256" key="6">
    <source>
        <dbReference type="ARBA" id="ARBA00022842"/>
    </source>
</evidence>
<feature type="binding site" evidence="8">
    <location>
        <begin position="141"/>
        <end position="143"/>
    </location>
    <ligand>
        <name>substrate</name>
    </ligand>
</feature>
<organism evidence="10 11">
    <name type="scientific">Zoogloea dura</name>
    <dbReference type="NCBI Taxonomy" id="2728840"/>
    <lineage>
        <taxon>Bacteria</taxon>
        <taxon>Pseudomonadati</taxon>
        <taxon>Pseudomonadota</taxon>
        <taxon>Betaproteobacteria</taxon>
        <taxon>Rhodocyclales</taxon>
        <taxon>Zoogloeaceae</taxon>
        <taxon>Zoogloea</taxon>
    </lineage>
</organism>
<feature type="active site" description="Proton acceptor" evidence="8">
    <location>
        <position position="143"/>
    </location>
</feature>
<dbReference type="Proteomes" id="UP000580043">
    <property type="component" value="Unassembled WGS sequence"/>
</dbReference>
<feature type="binding site" evidence="8">
    <location>
        <position position="12"/>
    </location>
    <ligand>
        <name>diphosphate</name>
        <dbReference type="ChEBI" id="CHEBI:33019"/>
    </ligand>
</feature>
<dbReference type="GO" id="GO:0047334">
    <property type="term" value="F:diphosphate-fructose-6-phosphate 1-phosphotransferase activity"/>
    <property type="evidence" value="ECO:0007669"/>
    <property type="project" value="UniProtKB-EC"/>
</dbReference>
<keyword evidence="6 8" id="KW-0460">Magnesium</keyword>
<dbReference type="SUPFAM" id="SSF53784">
    <property type="entry name" value="Phosphofructokinase"/>
    <property type="match status" value="1"/>
</dbReference>
<comment type="caution">
    <text evidence="8">Lacks conserved residue(s) required for the propagation of feature annotation.</text>
</comment>
<dbReference type="InterPro" id="IPR035966">
    <property type="entry name" value="PKF_sf"/>
</dbReference>
<accession>A0A848G0N8</accession>
<evidence type="ECO:0000256" key="1">
    <source>
        <dbReference type="ARBA" id="ARBA00001946"/>
    </source>
</evidence>
<sequence length="415" mass="44283">MAKNLLYAQSGGVTAVINASAAGVITTAREVGERIGRVFAARNGILGVLREILVDTAGISDNDLARLRATPGGAFGSCRFDLDPAERNPAQYDRLFAVLAAHEVAYFLYNGGNGSMETCRQIQAEADARGYPLTVVGVPKTIDNDIVHTDCCPGFGSAAKYLATSVREVGLDLAAMTTSGGRAFVLEVMGRNAGWLAGACALAAEGPGQAPHLILLPEVPFDEPAFMRRVQAVVERVGACAIVVAEGLRGPDGRILAMQRENKGYIQLGGAGEVIADRIASSLGYKVHYAVADYLQRAARHIASKTDTAQAFAVGKAAVRRALAGSCGVIGIKRISGHPYRWRTIQLPFEKVANLERKLPPDFIAKDGFGVSDDFRAWCRPLIAGEDPPRFVDGLPDYLHLDLPLEPPHLPGWQP</sequence>
<keyword evidence="3 8" id="KW-0808">Transferase</keyword>
<evidence type="ECO:0000256" key="4">
    <source>
        <dbReference type="ARBA" id="ARBA00022723"/>
    </source>
</evidence>
<dbReference type="InterPro" id="IPR000023">
    <property type="entry name" value="Phosphofructokinase_dom"/>
</dbReference>
<keyword evidence="5 8" id="KW-0418">Kinase</keyword>
<dbReference type="InterPro" id="IPR022953">
    <property type="entry name" value="ATP_PFK"/>
</dbReference>
<evidence type="ECO:0000256" key="7">
    <source>
        <dbReference type="ARBA" id="ARBA00048072"/>
    </source>
</evidence>
<evidence type="ECO:0000256" key="2">
    <source>
        <dbReference type="ARBA" id="ARBA00003138"/>
    </source>
</evidence>
<comment type="function">
    <text evidence="2 8">Catalyzes the phosphorylation of D-fructose 6-phosphate, the first committing step of glycolysis. Uses inorganic phosphate (PPi) as phosphoryl donor instead of ATP like common ATP-dependent phosphofructokinases (ATP-PFKs), which renders the reaction reversible, and can thus function both in glycolysis and gluconeogenesis. Consistently, PPi-PFK can replace the enzymes of both the forward (ATP-PFK) and reverse (fructose-bisphosphatase (FBPase)) reactions.</text>
</comment>
<feature type="binding site" evidence="8">
    <location>
        <begin position="294"/>
        <end position="297"/>
    </location>
    <ligand>
        <name>substrate</name>
    </ligand>
</feature>
<feature type="site" description="Important for catalytic activity; stabilizes the transition state when the phosphoryl donor is PPi" evidence="8">
    <location>
        <position position="140"/>
    </location>
</feature>
<reference evidence="10 11" key="1">
    <citation type="submission" date="2020-04" db="EMBL/GenBank/DDBJ databases">
        <title>Zoogloea sp. G-4-1-14 isolated from soil.</title>
        <authorList>
            <person name="Dahal R.H."/>
        </authorList>
    </citation>
    <scope>NUCLEOTIDE SEQUENCE [LARGE SCALE GENOMIC DNA]</scope>
    <source>
        <strain evidence="10 11">G-4-1-14</strain>
    </source>
</reference>
<dbReference type="InterPro" id="IPR011404">
    <property type="entry name" value="PPi-PFK"/>
</dbReference>
<keyword evidence="8" id="KW-0324">Glycolysis</keyword>
<evidence type="ECO:0000256" key="3">
    <source>
        <dbReference type="ARBA" id="ARBA00022679"/>
    </source>
</evidence>
<dbReference type="PRINTS" id="PR00476">
    <property type="entry name" value="PHFRCTKINASE"/>
</dbReference>
<comment type="caution">
    <text evidence="10">The sequence shown here is derived from an EMBL/GenBank/DDBJ whole genome shotgun (WGS) entry which is preliminary data.</text>
</comment>
<evidence type="ECO:0000313" key="10">
    <source>
        <dbReference type="EMBL" id="NML24625.1"/>
    </source>
</evidence>
<keyword evidence="4 8" id="KW-0479">Metal-binding</keyword>
<comment type="subcellular location">
    <subcellularLocation>
        <location evidence="8">Cytoplasm</location>
    </subcellularLocation>
</comment>
<evidence type="ECO:0000313" key="11">
    <source>
        <dbReference type="Proteomes" id="UP000580043"/>
    </source>
</evidence>
<dbReference type="PIRSF" id="PIRSF036483">
    <property type="entry name" value="PFK_XF0274"/>
    <property type="match status" value="1"/>
</dbReference>
<feature type="binding site" evidence="8">
    <location>
        <position position="113"/>
    </location>
    <ligand>
        <name>Mg(2+)</name>
        <dbReference type="ChEBI" id="CHEBI:18420"/>
        <note>catalytic</note>
    </ligand>
</feature>
<feature type="binding site" evidence="8">
    <location>
        <begin position="189"/>
        <end position="191"/>
    </location>
    <ligand>
        <name>substrate</name>
    </ligand>
</feature>
<dbReference type="EMBL" id="JABBGA010000001">
    <property type="protein sequence ID" value="NML24625.1"/>
    <property type="molecule type" value="Genomic_DNA"/>
</dbReference>
<proteinExistence type="inferred from homology"/>
<comment type="activity regulation">
    <text evidence="8">Non-allosteric.</text>
</comment>
<dbReference type="GO" id="GO:0046872">
    <property type="term" value="F:metal ion binding"/>
    <property type="evidence" value="ECO:0007669"/>
    <property type="project" value="UniProtKB-KW"/>
</dbReference>
<dbReference type="Gene3D" id="3.40.50.450">
    <property type="match status" value="1"/>
</dbReference>
<keyword evidence="8" id="KW-0963">Cytoplasm</keyword>
<dbReference type="UniPathway" id="UPA00109">
    <property type="reaction ID" value="UER00182"/>
</dbReference>
<dbReference type="NCBIfam" id="NF010675">
    <property type="entry name" value="PRK14072.1"/>
    <property type="match status" value="1"/>
</dbReference>
<comment type="catalytic activity">
    <reaction evidence="7 8">
        <text>beta-D-fructose 6-phosphate + diphosphate = beta-D-fructose 1,6-bisphosphate + phosphate + H(+)</text>
        <dbReference type="Rhea" id="RHEA:13613"/>
        <dbReference type="ChEBI" id="CHEBI:15378"/>
        <dbReference type="ChEBI" id="CHEBI:32966"/>
        <dbReference type="ChEBI" id="CHEBI:33019"/>
        <dbReference type="ChEBI" id="CHEBI:43474"/>
        <dbReference type="ChEBI" id="CHEBI:57634"/>
        <dbReference type="EC" id="2.7.1.90"/>
    </reaction>
</comment>
<dbReference type="EC" id="2.7.1.90" evidence="8"/>
<dbReference type="PANTHER" id="PTHR45770">
    <property type="entry name" value="ATP-DEPENDENT 6-PHOSPHOFRUCTOKINASE 1"/>
    <property type="match status" value="1"/>
</dbReference>
<comment type="subunit">
    <text evidence="8">Homodimer.</text>
</comment>
<dbReference type="HAMAP" id="MF_01978">
    <property type="entry name" value="Phosphofructokinase_II_B2"/>
    <property type="match status" value="1"/>
</dbReference>
<comment type="pathway">
    <text evidence="8">Carbohydrate degradation; glycolysis; D-glyceraldehyde 3-phosphate and glycerone phosphate from D-glucose: step 3/4.</text>
</comment>
<evidence type="ECO:0000256" key="8">
    <source>
        <dbReference type="HAMAP-Rule" id="MF_01978"/>
    </source>
</evidence>
<gene>
    <name evidence="8" type="primary">pfp</name>
    <name evidence="10" type="ORF">HHL15_02630</name>
</gene>
<dbReference type="Gene3D" id="3.40.50.460">
    <property type="entry name" value="Phosphofructokinase domain"/>
    <property type="match status" value="1"/>
</dbReference>